<dbReference type="STRING" id="1081103.A0A0B2WUW9"/>
<evidence type="ECO:0000259" key="1">
    <source>
        <dbReference type="Pfam" id="PF11274"/>
    </source>
</evidence>
<feature type="domain" description="DUF3074" evidence="1">
    <location>
        <begin position="122"/>
        <end position="298"/>
    </location>
</feature>
<dbReference type="PANTHER" id="PTHR40370">
    <property type="entry name" value="EXPRESSED PROTEIN"/>
    <property type="match status" value="1"/>
</dbReference>
<reference evidence="2 3" key="1">
    <citation type="journal article" date="2014" name="Proc. Natl. Acad. Sci. U.S.A.">
        <title>Trajectory and genomic determinants of fungal-pathogen speciation and host adaptation.</title>
        <authorList>
            <person name="Hu X."/>
            <person name="Xiao G."/>
            <person name="Zheng P."/>
            <person name="Shang Y."/>
            <person name="Su Y."/>
            <person name="Zhang X."/>
            <person name="Liu X."/>
            <person name="Zhan S."/>
            <person name="St Leger R.J."/>
            <person name="Wang C."/>
        </authorList>
    </citation>
    <scope>NUCLEOTIDE SEQUENCE [LARGE SCALE GENOMIC DNA]</scope>
    <source>
        <strain evidence="2 3">ARSEF 1941</strain>
    </source>
</reference>
<proteinExistence type="predicted"/>
<evidence type="ECO:0000313" key="3">
    <source>
        <dbReference type="Proteomes" id="UP000030816"/>
    </source>
</evidence>
<dbReference type="SUPFAM" id="SSF55961">
    <property type="entry name" value="Bet v1-like"/>
    <property type="match status" value="1"/>
</dbReference>
<accession>A0A0B2WUW9</accession>
<dbReference type="Gene3D" id="3.30.530.20">
    <property type="match status" value="1"/>
</dbReference>
<organism evidence="2 3">
    <name type="scientific">Metarhizium album (strain ARSEF 1941)</name>
    <dbReference type="NCBI Taxonomy" id="1081103"/>
    <lineage>
        <taxon>Eukaryota</taxon>
        <taxon>Fungi</taxon>
        <taxon>Dikarya</taxon>
        <taxon>Ascomycota</taxon>
        <taxon>Pezizomycotina</taxon>
        <taxon>Sordariomycetes</taxon>
        <taxon>Hypocreomycetidae</taxon>
        <taxon>Hypocreales</taxon>
        <taxon>Clavicipitaceae</taxon>
        <taxon>Metarhizium</taxon>
    </lineage>
</organism>
<keyword evidence="3" id="KW-1185">Reference proteome</keyword>
<dbReference type="AlphaFoldDB" id="A0A0B2WUW9"/>
<gene>
    <name evidence="2" type="ORF">MAM_01805</name>
</gene>
<name>A0A0B2WUW9_METAS</name>
<dbReference type="PANTHER" id="PTHR40370:SF1">
    <property type="entry name" value="DUF3074 DOMAIN-CONTAINING PROTEIN"/>
    <property type="match status" value="1"/>
</dbReference>
<dbReference type="RefSeq" id="XP_040680947.1">
    <property type="nucleotide sequence ID" value="XM_040820604.1"/>
</dbReference>
<dbReference type="GeneID" id="63736260"/>
<dbReference type="EMBL" id="AZHE01000003">
    <property type="protein sequence ID" value="KHN99881.1"/>
    <property type="molecule type" value="Genomic_DNA"/>
</dbReference>
<dbReference type="HOGENOM" id="CLU_045430_0_0_1"/>
<dbReference type="Pfam" id="PF11274">
    <property type="entry name" value="DUF3074"/>
    <property type="match status" value="1"/>
</dbReference>
<evidence type="ECO:0000313" key="2">
    <source>
        <dbReference type="EMBL" id="KHN99881.1"/>
    </source>
</evidence>
<dbReference type="OrthoDB" id="6423603at2759"/>
<dbReference type="Proteomes" id="UP000030816">
    <property type="component" value="Unassembled WGS sequence"/>
</dbReference>
<dbReference type="InterPro" id="IPR024500">
    <property type="entry name" value="DUF3074"/>
</dbReference>
<sequence length="323" mass="36155">MEYRLPKLSADSDGDLRAALSRMVRLWGVEPSQLPSSSSPSGNLIPLLTATWTEAVYFISNVHPESGTKTSPWRPTGVKTFPNSDAPVHLYNRVVSTPELVRICEEHSITDTEDRDLRPEVWALRRSVHENAAATGTAEWAEWVRCFKDNHAQAERDFTPAVLSTALMKNWKCRDIKLQLAGRTWVDWTMKWEESVHELPFPLRKRVFPVLQVTAMTDDRREFMVVQIAVKDNDATPRNGGAVLGAYTSVERFCQTENGVEWIMATVSDARGVVPGWIQRRAVPAQIAKDVDMFLAWIAEERKRLSGAADGASSSAHDSALAP</sequence>
<comment type="caution">
    <text evidence="2">The sequence shown here is derived from an EMBL/GenBank/DDBJ whole genome shotgun (WGS) entry which is preliminary data.</text>
</comment>
<dbReference type="InterPro" id="IPR023393">
    <property type="entry name" value="START-like_dom_sf"/>
</dbReference>
<protein>
    <recommendedName>
        <fullName evidence="1">DUF3074 domain-containing protein</fullName>
    </recommendedName>
</protein>